<keyword evidence="1" id="KW-0812">Transmembrane</keyword>
<dbReference type="PANTHER" id="PTHR37464">
    <property type="entry name" value="BLL2463 PROTEIN"/>
    <property type="match status" value="1"/>
</dbReference>
<feature type="domain" description="DUF4159" evidence="3">
    <location>
        <begin position="688"/>
        <end position="893"/>
    </location>
</feature>
<dbReference type="InterPro" id="IPR029062">
    <property type="entry name" value="Class_I_gatase-like"/>
</dbReference>
<dbReference type="EMBL" id="JACTNF010000004">
    <property type="protein sequence ID" value="MBO1074085.1"/>
    <property type="molecule type" value="Genomic_DNA"/>
</dbReference>
<dbReference type="Gene3D" id="3.40.50.880">
    <property type="match status" value="1"/>
</dbReference>
<dbReference type="Gene3D" id="3.40.50.12140">
    <property type="entry name" value="Domain of unknown function DUF4159"/>
    <property type="match status" value="1"/>
</dbReference>
<gene>
    <name evidence="4" type="ORF">IAI60_05640</name>
</gene>
<protein>
    <submittedName>
        <fullName evidence="4">DUF4159 domain-containing protein</fullName>
    </submittedName>
</protein>
<dbReference type="Proteomes" id="UP001518990">
    <property type="component" value="Unassembled WGS sequence"/>
</dbReference>
<evidence type="ECO:0000259" key="3">
    <source>
        <dbReference type="Pfam" id="PF13709"/>
    </source>
</evidence>
<organism evidence="4 5">
    <name type="scientific">Roseomonas marmotae</name>
    <dbReference type="NCBI Taxonomy" id="2768161"/>
    <lineage>
        <taxon>Bacteria</taxon>
        <taxon>Pseudomonadati</taxon>
        <taxon>Pseudomonadota</taxon>
        <taxon>Alphaproteobacteria</taxon>
        <taxon>Acetobacterales</taxon>
        <taxon>Roseomonadaceae</taxon>
        <taxon>Roseomonas</taxon>
    </lineage>
</organism>
<keyword evidence="1" id="KW-0472">Membrane</keyword>
<keyword evidence="1" id="KW-1133">Transmembrane helix</keyword>
<dbReference type="InterPro" id="IPR025297">
    <property type="entry name" value="DUF4159"/>
</dbReference>
<dbReference type="Pfam" id="PF13709">
    <property type="entry name" value="DUF4159"/>
    <property type="match status" value="1"/>
</dbReference>
<dbReference type="InterPro" id="IPR011933">
    <property type="entry name" value="Double_TM_dom"/>
</dbReference>
<evidence type="ECO:0000313" key="5">
    <source>
        <dbReference type="Proteomes" id="UP001518990"/>
    </source>
</evidence>
<evidence type="ECO:0000256" key="1">
    <source>
        <dbReference type="SAM" id="Phobius"/>
    </source>
</evidence>
<name>A0ABS3K9G4_9PROT</name>
<keyword evidence="5" id="KW-1185">Reference proteome</keyword>
<sequence length="913" mass="96806">MLQLGPIGFVLPWLLLALPLLPLIWWLLRVTPPAPRRQTFPALRLLRDLPAPEQTPSRTPWWLLLLRLTAAALIVLGLARPVWGPGAATDGEGPLLLVVDDGWAAAADWPARMAAAQAALDAASREGRRTALLTTAPTETAGNDGGAIQPSGLMPAEELRARLAALRPKPWAPDRAAALAGFQSWRQAHSGPLSSLWLADGLEHRPEGEDSAPLARALAEAGPLTLARSEGRATRVLAPPRAEPDRLLLSLRQTPTALGGQATILARTGDGRALASTSIDLPAGATGGEAAMELPLEIRNQVVRLEVEGEDSAATAVLLDERFRRRPVGMVGPSQAGNETPLIGTLYYLERALSPTAELRSGDIGQLLGRQLSVMVLADRPVAERHEEELLEQWVQKGGTLLRFAGPRLAEHPDSLLPVRLRAGERQLGGSLSWERPQRLAPFPENSPFFGLTPPAEVTISTQVLAEPDPRLSERSWARLADGTPLVTAETRGAGRIVLFHVTANAEWSNLPLSGLFVDMLRRVVALSSGVVGAEGSAPLAPVETMDGFGRLGPAPGGTAAIPASAFAEALPGPRHPPGWYGQPGEGAERRALNLSASLPAPRVMAPPPDGTRLQTIGGVPAERDLGPWLLGLALLLLAVDLVLSLAQRGLVGRPARLAMLGLLALGLGAAPLSGARAQDDSMPLVTRIGYVATDDPSADEMVRQGLAGLSDYVNRRTAAALGEPVAVRPGQDDLSVLPLLYWAVLPDAQPPGSAAVAALNDYMRHGGIILFDTRDEGSGEGFAPGAREALQRVTRSLEIPPLTSVTPEHVLTRAFYLLQDLPGRFTGGQVWVSREEDRANDSVSPVIIGGHDWAGAWAVDARGGNPYAAIPGGARQRTLAYRFGVNLVMYALTGNYKGDQVHVPAILERLGN</sequence>
<dbReference type="NCBIfam" id="TIGR02226">
    <property type="entry name" value="two_anch"/>
    <property type="match status" value="1"/>
</dbReference>
<evidence type="ECO:0000259" key="2">
    <source>
        <dbReference type="Pfam" id="PF07584"/>
    </source>
</evidence>
<feature type="domain" description="Aerotolerance regulator N-terminal" evidence="2">
    <location>
        <begin position="7"/>
        <end position="81"/>
    </location>
</feature>
<dbReference type="Pfam" id="PF07584">
    <property type="entry name" value="BatA"/>
    <property type="match status" value="1"/>
</dbReference>
<proteinExistence type="predicted"/>
<feature type="transmembrane region" description="Helical" evidence="1">
    <location>
        <begin position="6"/>
        <end position="28"/>
    </location>
</feature>
<dbReference type="InterPro" id="IPR024163">
    <property type="entry name" value="Aerotolerance_reg_N"/>
</dbReference>
<accession>A0ABS3K9G4</accession>
<dbReference type="CDD" id="cd03143">
    <property type="entry name" value="A4_beta-galactosidase_middle_domain"/>
    <property type="match status" value="1"/>
</dbReference>
<dbReference type="SUPFAM" id="SSF52317">
    <property type="entry name" value="Class I glutamine amidotransferase-like"/>
    <property type="match status" value="1"/>
</dbReference>
<evidence type="ECO:0000313" key="4">
    <source>
        <dbReference type="EMBL" id="MBO1074085.1"/>
    </source>
</evidence>
<comment type="caution">
    <text evidence="4">The sequence shown here is derived from an EMBL/GenBank/DDBJ whole genome shotgun (WGS) entry which is preliminary data.</text>
</comment>
<dbReference type="RefSeq" id="WP_207445672.1">
    <property type="nucleotide sequence ID" value="NZ_CP061091.1"/>
</dbReference>
<reference evidence="4 5" key="1">
    <citation type="submission" date="2020-09" db="EMBL/GenBank/DDBJ databases">
        <title>Roseomonas.</title>
        <authorList>
            <person name="Zhu W."/>
        </authorList>
    </citation>
    <scope>NUCLEOTIDE SEQUENCE [LARGE SCALE GENOMIC DNA]</scope>
    <source>
        <strain evidence="4 5">1311</strain>
    </source>
</reference>
<dbReference type="PANTHER" id="PTHR37464:SF1">
    <property type="entry name" value="BLL2463 PROTEIN"/>
    <property type="match status" value="1"/>
</dbReference>